<evidence type="ECO:0000313" key="3">
    <source>
        <dbReference type="Proteomes" id="UP000233654"/>
    </source>
</evidence>
<accession>A0A2N3G741</accession>
<organism evidence="2 3">
    <name type="scientific">Candidatus Anoxymicrobium japonicum</name>
    <dbReference type="NCBI Taxonomy" id="2013648"/>
    <lineage>
        <taxon>Bacteria</taxon>
        <taxon>Bacillati</taxon>
        <taxon>Actinomycetota</taxon>
        <taxon>Candidatus Geothermincolia</taxon>
        <taxon>Candidatus Geothermincolales</taxon>
        <taxon>Candidatus Anoxymicrobiaceae</taxon>
        <taxon>Candidatus Anoxymicrobium</taxon>
    </lineage>
</organism>
<sequence>MQCVGTIQRSEGEIAQVFIESNACKQCHVCGLGALGKKKSMEVNALNNLGAKKGDTVHLEVSGKKVMSASAIVFLIPFGGFMVGFLLGFFLAGPLIGHNIGTPVGVTLAFVFLAASYYLVYLLGNKSEFEFVIKEFAPVEKPVAECEPDAID</sequence>
<evidence type="ECO:0008006" key="4">
    <source>
        <dbReference type="Google" id="ProtNLM"/>
    </source>
</evidence>
<evidence type="ECO:0000256" key="1">
    <source>
        <dbReference type="SAM" id="Phobius"/>
    </source>
</evidence>
<dbReference type="AlphaFoldDB" id="A0A2N3G741"/>
<dbReference type="EMBL" id="PHEX01000013">
    <property type="protein sequence ID" value="PKQ28530.1"/>
    <property type="molecule type" value="Genomic_DNA"/>
</dbReference>
<protein>
    <recommendedName>
        <fullName evidence="4">Positive regulator of sigma E activity</fullName>
    </recommendedName>
</protein>
<dbReference type="Pfam" id="PF04246">
    <property type="entry name" value="RseC_MucC"/>
    <property type="match status" value="1"/>
</dbReference>
<name>A0A2N3G741_9ACTN</name>
<dbReference type="PANTHER" id="PTHR35867">
    <property type="entry name" value="PROTEIN RSEC"/>
    <property type="match status" value="1"/>
</dbReference>
<feature type="transmembrane region" description="Helical" evidence="1">
    <location>
        <begin position="104"/>
        <end position="124"/>
    </location>
</feature>
<dbReference type="InterPro" id="IPR007359">
    <property type="entry name" value="SigmaE_reg_RseC_MucC"/>
</dbReference>
<gene>
    <name evidence="2" type="ORF">CVT63_02315</name>
</gene>
<comment type="caution">
    <text evidence="2">The sequence shown here is derived from an EMBL/GenBank/DDBJ whole genome shotgun (WGS) entry which is preliminary data.</text>
</comment>
<reference evidence="2 3" key="1">
    <citation type="journal article" date="2017" name="ISME J.">
        <title>Potential for microbial H2 and metal transformations associated with novel bacteria and archaea in deep terrestrial subsurface sediments.</title>
        <authorList>
            <person name="Hernsdorf A.W."/>
            <person name="Amano Y."/>
            <person name="Miyakawa K."/>
            <person name="Ise K."/>
            <person name="Suzuki Y."/>
            <person name="Anantharaman K."/>
            <person name="Probst A."/>
            <person name="Burstein D."/>
            <person name="Thomas B.C."/>
            <person name="Banfield J.F."/>
        </authorList>
    </citation>
    <scope>NUCLEOTIDE SEQUENCE [LARGE SCALE GENOMIC DNA]</scope>
    <source>
        <strain evidence="2">HGW-Actinobacteria-3</strain>
    </source>
</reference>
<keyword evidence="1" id="KW-1133">Transmembrane helix</keyword>
<proteinExistence type="predicted"/>
<dbReference type="Proteomes" id="UP000233654">
    <property type="component" value="Unassembled WGS sequence"/>
</dbReference>
<feature type="transmembrane region" description="Helical" evidence="1">
    <location>
        <begin position="72"/>
        <end position="92"/>
    </location>
</feature>
<dbReference type="PANTHER" id="PTHR35867:SF1">
    <property type="entry name" value="PROTEIN RSEC"/>
    <property type="match status" value="1"/>
</dbReference>
<keyword evidence="1" id="KW-0472">Membrane</keyword>
<keyword evidence="1" id="KW-0812">Transmembrane</keyword>
<evidence type="ECO:0000313" key="2">
    <source>
        <dbReference type="EMBL" id="PKQ28530.1"/>
    </source>
</evidence>